<comment type="caution">
    <text evidence="10">The sequence shown here is derived from an EMBL/GenBank/DDBJ whole genome shotgun (WGS) entry which is preliminary data.</text>
</comment>
<feature type="transmembrane region" description="Helical" evidence="7">
    <location>
        <begin position="6"/>
        <end position="25"/>
    </location>
</feature>
<comment type="function">
    <text evidence="7">Catalyzes the initial step of the lipid cycle reactions in the biosynthesis of the cell wall peptidoglycan: transfers peptidoglycan precursor phospho-MurNAc-pentapeptide from UDP-MurNAc-pentapeptide onto the lipid carrier undecaprenyl phosphate, yielding undecaprenyl-pyrophosphoryl-MurNAc-pentapeptide, known as lipid I.</text>
</comment>
<dbReference type="GO" id="GO:0071555">
    <property type="term" value="P:cell wall organization"/>
    <property type="evidence" value="ECO:0007669"/>
    <property type="project" value="UniProtKB-KW"/>
</dbReference>
<organism evidence="10 11">
    <name type="scientific">Spelaeicoccus albus</name>
    <dbReference type="NCBI Taxonomy" id="1280376"/>
    <lineage>
        <taxon>Bacteria</taxon>
        <taxon>Bacillati</taxon>
        <taxon>Actinomycetota</taxon>
        <taxon>Actinomycetes</taxon>
        <taxon>Micrococcales</taxon>
        <taxon>Brevibacteriaceae</taxon>
        <taxon>Spelaeicoccus</taxon>
    </lineage>
</organism>
<keyword evidence="7" id="KW-0133">Cell shape</keyword>
<feature type="transmembrane region" description="Helical" evidence="7">
    <location>
        <begin position="155"/>
        <end position="178"/>
    </location>
</feature>
<evidence type="ECO:0000256" key="1">
    <source>
        <dbReference type="ARBA" id="ARBA00004141"/>
    </source>
</evidence>
<dbReference type="PROSITE" id="PS01348">
    <property type="entry name" value="MRAY_2"/>
    <property type="match status" value="1"/>
</dbReference>
<evidence type="ECO:0000256" key="6">
    <source>
        <dbReference type="ARBA" id="ARBA00023136"/>
    </source>
</evidence>
<name>A0A7Z0D269_9MICO</name>
<keyword evidence="7 9" id="KW-0460">Magnesium</keyword>
<comment type="pathway">
    <text evidence="7">Cell wall biogenesis; peptidoglycan biosynthesis.</text>
</comment>
<feature type="transmembrane region" description="Helical" evidence="7">
    <location>
        <begin position="263"/>
        <end position="283"/>
    </location>
</feature>
<dbReference type="GO" id="GO:0046872">
    <property type="term" value="F:metal ion binding"/>
    <property type="evidence" value="ECO:0007669"/>
    <property type="project" value="UniProtKB-KW"/>
</dbReference>
<dbReference type="Proteomes" id="UP000539111">
    <property type="component" value="Unassembled WGS sequence"/>
</dbReference>
<evidence type="ECO:0000256" key="9">
    <source>
        <dbReference type="PIRSR" id="PIRSR600715-1"/>
    </source>
</evidence>
<feature type="transmembrane region" description="Helical" evidence="7">
    <location>
        <begin position="339"/>
        <end position="362"/>
    </location>
</feature>
<keyword evidence="11" id="KW-1185">Reference proteome</keyword>
<dbReference type="NCBIfam" id="TIGR00445">
    <property type="entry name" value="mraY"/>
    <property type="match status" value="1"/>
</dbReference>
<dbReference type="GO" id="GO:0051301">
    <property type="term" value="P:cell division"/>
    <property type="evidence" value="ECO:0007669"/>
    <property type="project" value="UniProtKB-KW"/>
</dbReference>
<dbReference type="CDD" id="cd06852">
    <property type="entry name" value="GT_MraY"/>
    <property type="match status" value="1"/>
</dbReference>
<dbReference type="GO" id="GO:0005886">
    <property type="term" value="C:plasma membrane"/>
    <property type="evidence" value="ECO:0007669"/>
    <property type="project" value="UniProtKB-SubCell"/>
</dbReference>
<gene>
    <name evidence="7" type="primary">mraY</name>
    <name evidence="10" type="ORF">BJY26_001816</name>
</gene>
<feature type="transmembrane region" description="Helical" evidence="7">
    <location>
        <begin position="289"/>
        <end position="311"/>
    </location>
</feature>
<keyword evidence="7" id="KW-0131">Cell cycle</keyword>
<keyword evidence="7" id="KW-0132">Cell division</keyword>
<keyword evidence="3 7" id="KW-0808">Transferase</keyword>
<feature type="transmembrane region" description="Helical" evidence="7">
    <location>
        <begin position="190"/>
        <end position="211"/>
    </location>
</feature>
<evidence type="ECO:0000256" key="7">
    <source>
        <dbReference type="HAMAP-Rule" id="MF_00038"/>
    </source>
</evidence>
<dbReference type="GO" id="GO:0009252">
    <property type="term" value="P:peptidoglycan biosynthetic process"/>
    <property type="evidence" value="ECO:0007669"/>
    <property type="project" value="UniProtKB-UniRule"/>
</dbReference>
<protein>
    <recommendedName>
        <fullName evidence="7 8">Phospho-N-acetylmuramoyl-pentapeptide-transferase</fullName>
        <ecNumber evidence="7 8">2.7.8.13</ecNumber>
    </recommendedName>
    <alternativeName>
        <fullName evidence="7">UDP-MurNAc-pentapeptide phosphotransferase</fullName>
    </alternativeName>
</protein>
<dbReference type="EMBL" id="JACBZP010000001">
    <property type="protein sequence ID" value="NYI67510.1"/>
    <property type="molecule type" value="Genomic_DNA"/>
</dbReference>
<evidence type="ECO:0000256" key="5">
    <source>
        <dbReference type="ARBA" id="ARBA00022989"/>
    </source>
</evidence>
<comment type="cofactor">
    <cofactor evidence="7 9">
        <name>Mg(2+)</name>
        <dbReference type="ChEBI" id="CHEBI:18420"/>
    </cofactor>
</comment>
<dbReference type="PANTHER" id="PTHR22926:SF5">
    <property type="entry name" value="PHOSPHO-N-ACETYLMURAMOYL-PENTAPEPTIDE-TRANSFERASE HOMOLOG"/>
    <property type="match status" value="1"/>
</dbReference>
<proteinExistence type="inferred from homology"/>
<dbReference type="EC" id="2.7.8.13" evidence="7 8"/>
<dbReference type="GO" id="GO:0008963">
    <property type="term" value="F:phospho-N-acetylmuramoyl-pentapeptide-transferase activity"/>
    <property type="evidence" value="ECO:0007669"/>
    <property type="project" value="UniProtKB-UniRule"/>
</dbReference>
<keyword evidence="6 7" id="KW-0472">Membrane</keyword>
<keyword evidence="4 7" id="KW-0812">Transmembrane</keyword>
<dbReference type="InterPro" id="IPR000715">
    <property type="entry name" value="Glycosyl_transferase_4"/>
</dbReference>
<dbReference type="PANTHER" id="PTHR22926">
    <property type="entry name" value="PHOSPHO-N-ACETYLMURAMOYL-PENTAPEPTIDE-TRANSFERASE"/>
    <property type="match status" value="1"/>
</dbReference>
<evidence type="ECO:0000256" key="3">
    <source>
        <dbReference type="ARBA" id="ARBA00022679"/>
    </source>
</evidence>
<accession>A0A7Z0D269</accession>
<feature type="transmembrane region" description="Helical" evidence="7">
    <location>
        <begin position="46"/>
        <end position="70"/>
    </location>
</feature>
<dbReference type="Pfam" id="PF00953">
    <property type="entry name" value="Glycos_transf_4"/>
    <property type="match status" value="1"/>
</dbReference>
<feature type="transmembrane region" description="Helical" evidence="7">
    <location>
        <begin position="237"/>
        <end position="256"/>
    </location>
</feature>
<reference evidence="10 11" key="1">
    <citation type="submission" date="2020-07" db="EMBL/GenBank/DDBJ databases">
        <title>Sequencing the genomes of 1000 actinobacteria strains.</title>
        <authorList>
            <person name="Klenk H.-P."/>
        </authorList>
    </citation>
    <scope>NUCLEOTIDE SEQUENCE [LARGE SCALE GENOMIC DNA]</scope>
    <source>
        <strain evidence="10 11">DSM 26341</strain>
    </source>
</reference>
<comment type="similarity">
    <text evidence="2 7">Belongs to the glycosyltransferase 4 family. MraY subfamily.</text>
</comment>
<comment type="subcellular location">
    <subcellularLocation>
        <location evidence="7">Cell membrane</location>
        <topology evidence="7">Multi-pass membrane protein</topology>
    </subcellularLocation>
    <subcellularLocation>
        <location evidence="1">Membrane</location>
        <topology evidence="1">Multi-pass membrane protein</topology>
    </subcellularLocation>
</comment>
<dbReference type="InterPro" id="IPR018480">
    <property type="entry name" value="PNAcMuramoyl-5peptid_Trfase_CS"/>
</dbReference>
<evidence type="ECO:0000313" key="11">
    <source>
        <dbReference type="Proteomes" id="UP000539111"/>
    </source>
</evidence>
<feature type="binding site" evidence="9">
    <location>
        <position position="185"/>
    </location>
    <ligand>
        <name>Mg(2+)</name>
        <dbReference type="ChEBI" id="CHEBI:18420"/>
    </ligand>
</feature>
<comment type="catalytic activity">
    <reaction evidence="7">
        <text>UDP-N-acetyl-alpha-D-muramoyl-L-alanyl-gamma-D-glutamyl-meso-2,6-diaminopimeloyl-D-alanyl-D-alanine + di-trans,octa-cis-undecaprenyl phosphate = di-trans,octa-cis-undecaprenyl diphospho-N-acetyl-alpha-D-muramoyl-L-alanyl-D-glutamyl-meso-2,6-diaminopimeloyl-D-alanyl-D-alanine + UMP</text>
        <dbReference type="Rhea" id="RHEA:28386"/>
        <dbReference type="ChEBI" id="CHEBI:57865"/>
        <dbReference type="ChEBI" id="CHEBI:60392"/>
        <dbReference type="ChEBI" id="CHEBI:61386"/>
        <dbReference type="ChEBI" id="CHEBI:61387"/>
        <dbReference type="EC" id="2.7.8.13"/>
    </reaction>
</comment>
<evidence type="ECO:0000256" key="8">
    <source>
        <dbReference type="NCBIfam" id="TIGR00445"/>
    </source>
</evidence>
<feature type="transmembrane region" description="Helical" evidence="7">
    <location>
        <begin position="114"/>
        <end position="131"/>
    </location>
</feature>
<keyword evidence="7" id="KW-1003">Cell membrane</keyword>
<keyword evidence="7" id="KW-0573">Peptidoglycan synthesis</keyword>
<dbReference type="InterPro" id="IPR003524">
    <property type="entry name" value="PNAcMuramoyl-5peptid_Trfase"/>
</dbReference>
<keyword evidence="5 7" id="KW-1133">Transmembrane helix</keyword>
<sequence length="365" mass="39256">MLLTAGVISLIFSLVLTPSFVKLFRKLEWGQFIRDDGPRSHHVKRGLPTMGGIIFVLATLVGVFGSALIFRSTVPVSVLLVLFMMVGMAFVGFLDDFLKVHKKRSLGLTEWPKVIGQAAVGTAFALLAVFYRDESGTPAATQAVSLDRDIPWANFAQWTAVPAIGLILYLIWVNLLAISATNGVNLADGLDGLATGAAIFSLSAYVLIGVWQFNQSCFSAAIAPENLSACYTSQSPLGLATAAAALCGALIGFLWWNTNPAKIIMGDTGALGIGGAIAALAILTRTELLLILVGGLFVMETASVLIQRGYFKATHGRRVFRMAPIHHHFELKGWPEVTIVVRFWSIMAVCNAVAIGVFYALWVAR</sequence>
<dbReference type="GO" id="GO:0008360">
    <property type="term" value="P:regulation of cell shape"/>
    <property type="evidence" value="ECO:0007669"/>
    <property type="project" value="UniProtKB-KW"/>
</dbReference>
<feature type="binding site" evidence="9">
    <location>
        <position position="267"/>
    </location>
    <ligand>
        <name>Mg(2+)</name>
        <dbReference type="ChEBI" id="CHEBI:18420"/>
    </ligand>
</feature>
<evidence type="ECO:0000313" key="10">
    <source>
        <dbReference type="EMBL" id="NYI67510.1"/>
    </source>
</evidence>
<evidence type="ECO:0000256" key="4">
    <source>
        <dbReference type="ARBA" id="ARBA00022692"/>
    </source>
</evidence>
<dbReference type="UniPathway" id="UPA00219"/>
<keyword evidence="7 9" id="KW-0479">Metal-binding</keyword>
<dbReference type="HAMAP" id="MF_00038">
    <property type="entry name" value="MraY"/>
    <property type="match status" value="1"/>
</dbReference>
<keyword evidence="7" id="KW-0961">Cell wall biogenesis/degradation</keyword>
<dbReference type="AlphaFoldDB" id="A0A7Z0D269"/>
<feature type="transmembrane region" description="Helical" evidence="7">
    <location>
        <begin position="76"/>
        <end position="94"/>
    </location>
</feature>
<evidence type="ECO:0000256" key="2">
    <source>
        <dbReference type="ARBA" id="ARBA00005583"/>
    </source>
</evidence>